<dbReference type="Pfam" id="PF05585">
    <property type="entry name" value="DUF1758"/>
    <property type="match status" value="1"/>
</dbReference>
<dbReference type="GO" id="GO:0003676">
    <property type="term" value="F:nucleic acid binding"/>
    <property type="evidence" value="ECO:0007669"/>
    <property type="project" value="InterPro"/>
</dbReference>
<name>A0AAD4N9Q1_9BILA</name>
<feature type="compositionally biased region" description="Polar residues" evidence="17">
    <location>
        <begin position="363"/>
        <end position="374"/>
    </location>
</feature>
<evidence type="ECO:0000256" key="12">
    <source>
        <dbReference type="ARBA" id="ARBA00023157"/>
    </source>
</evidence>
<dbReference type="InterPro" id="IPR009878">
    <property type="entry name" value="Phlebovirus_G2_fusion"/>
</dbReference>
<sequence length="2692" mass="303952">MSGPFKKEVEPLVAQLLKLNKHSVKLIASQPYGPEEVYPQQEDDQERLTPQEYQINAETFLKRMRGVITRMRKVNTEWKAYIQSRTPAEAQKTSEDYVTFLVQDGDENVHFTTLIEEGEYVVVSVEQSLTVLRINHAQIQQTQVQPAVQGVQHAAQQPQAQVQPAVVQNAEQPQAQVQPAVQEVQNEHQLPQAAIPVMQPGLQRQAARQQPDDEDFAVNLMSLKDTAEKAIRGYNITNDNYPIVVELLKRRFGNRQAIAEMLQTELLALPKATDAIQSLRSLSESIERICRQMTSMRLSDEQSIIVTAIKSKLPYSVMTKLVERERAEGGNWTTAKLRKEIQEIIAVREDVQRSTGMVKISPPCSQRDTPQNSRQKNDGQRNQEITRSFPVTSNDKKQPIQKRPKIQPNFKTRTPGSKCYLCEKGLHWARDCTVSTVEQRKKKLTELQRFIVNTATEESNIEDSIVATSVSTQPSEVLLMAKETKISSTQDPRNASQGLIFFDTGSQTSFIRIEVAKQLRLKKLEESELEVHGFSQQPIRFQSPKYAVRIHLQNGRSIDLILNGTAKISSSFTTTTVSGVKNHPILGKVANILSKQRSEPDLLIGMGDFWQFLQRVEEITKDLYMVHTTIGPILCGRSHLPSGNRQRTISNMAIGSSNVEAMPERNEVQDFWSLEAIGVHDNPEDNDDQKAMELFQKSVHQVNAEPNDEVITSITNMVIVPITERLIDYERFSKWLKLVRTTAYALRFIRKSARKIALKMDMSLPSEGSLSPEELEAATYVLLLNHQKNVVIPLEKISNWQLIKGPDGLLRVNSRLGNADLPANTKKPIFLHPKEHFTRLVVLHLHSRSHHSGVDSTLAKLLANYWTLHARKQVRLALNSCFTCRKTRAKQFSLPQMPDLPVTRVSQERSQRDHKGPHLQNNRAPELNEIVLIEDDLQPRNIWRLGKIVELPTIGPIRTAKVLTANKHILTRPINRLYSLEIPLAEKSRDTQSDTDTPGNSPEQLVRQPKAVATEITSVDKSPSKAAIVPKHGFQLRDRAKLKPPARTLLATLALLCLTAISGQPFKKCPSCDFSCTPEGVRLQTPAFITKAEICCRNYDCKEVHRLNDFSLELPQSLRANTHSCRAQVWGRRKYHRREIECPAIDICELTDCYLCVQRLLNPECRPNFSAIITGIGIVALLFVVCLILKIISIIAYFLVSCGKCTRYIGSIFCRCCRKSERKSRTRLSTSSDEEDELLSSRKKPKMGYKPFRMRPFSLPGGRVIKLITILTLVSISPPQTQQCAEVISFSAKEEKCEILKNETRCMISDASELTLLPAGQEVCLFLKDSKGNQMGTLKLKLDHISVHCIPRTETVTRSYAMKVAPRHHCPTVGSCSGDYCTRVNTETDIPELSEYHHYPGHSYCHDSCSMWDCTPACGLPTTSCLFYRTYAYPLTDIVYEVFTCPDWRYGIKVDLQLEVNQQVETTELTLMEGLVTHWKNISISPLIVTQPPAPVFGRHFITDGTSVAMITSFASDLHCANASAAKEFKCSIRQEACTDCTDVGQIIHCKCKDLPIEDMIENPEYRLPLMVGRYEVKNSAKDVFVESHHNPIRLFTKVESLKVVAATDGSTCTVIPVNLTGCYRCDTGGELTFECSTDFGSALATISCGENLIFTQACTTNLSQYTTVLHFETSDIDTNCTVECPGSQTEFGLKGKLRYIPISEQVGYEEISKEDTNQAKPTCILCDIEIPQLFEFVNTWSIIIIVAAFAISTMILICIIRLNPAFRLWKLSYRLIASYAMIFILFRLDQSAANIRSFSQSAEGLASFGQSEKKPTSISQSAINWSLIKQNQSYISLGNKKKNHSCIFSHFEGNMDPSSLIQVLLKKTEMSEIAALSEHLRCLSTVDRSRLVCWLLDHHLLETTHLRVNRRVNACDITSVGALNLKPFGRPRYSVATYFSEKHQPLEHPSLQCVVENGGYRKNGIPHRTYFPLEVIKIVTTQINGLCKPPDIEFRMEWPIPPFLEHRSAFRPIVGNTSTNRQVMPNSEQAPTVPDSQAPTVPNIRPNQGYESESDYSISSVDTDTPLSKVPSPGMARNAIRFVHAQLDFKNNHPLSPNGSGFDVTVILTVGLNSIQNICDRRVILEEVRVQLETASLSIYTPLSQSTVKNETLRCYERAEKVRQHIRRSLYSMRFRLDSSYLCSCVPHNRSVAETLSLTDTRCTNTLCKTHEKPMLPASTSTTSTHRVPLPVVTRRNTGGRLRNLLSNVSILAMMLIMLPTVRAESHSNLGSRLGLPLITLSLGLIFTLGTDPATRLQNIYQAYSRPSLKCKICLEFGHVALDCEEERHKRLSGFDNDLWKRKTIACSKLDRLPKRNFLKFQKENQTTNQRSKKQQQMMSLHESRPQFHWLLESSSMTQRKNLKFKRHISKEFKQTLPLLSTPQAGTASSSPMSISGPEIMEQLNEMINDYHGTEQPVTESPQSESSGTQPRKLQQGSSGTQPSKAPLSSGQPAQKNTPGQVFRAIKPTIPGRTEQDQRPVGSPQKPSAPRSEQEAPTRKQLAPRRPQAPRRLAPTPEERPARPESRPPRPEKRGRDETPEEVILEAGESDEEEKFTPSPEWKEYARKLFFENKNNSKKLKSMVVKPHAYEEHQLPEKHPRADESYQQRLTRPYWDRDQPSTSTARPQCSEMPRIPKKKKEYGSARTNVAH</sequence>
<dbReference type="GO" id="GO:0008270">
    <property type="term" value="F:zinc ion binding"/>
    <property type="evidence" value="ECO:0007669"/>
    <property type="project" value="InterPro"/>
</dbReference>
<dbReference type="Pfam" id="PF17921">
    <property type="entry name" value="Integrase_H2C2"/>
    <property type="match status" value="1"/>
</dbReference>
<dbReference type="PANTHER" id="PTHR47331">
    <property type="entry name" value="PHD-TYPE DOMAIN-CONTAINING PROTEIN"/>
    <property type="match status" value="1"/>
</dbReference>
<reference evidence="20" key="1">
    <citation type="submission" date="2022-01" db="EMBL/GenBank/DDBJ databases">
        <title>Genome Sequence Resource for Two Populations of Ditylenchus destructor, the Migratory Endoparasitic Phytonematode.</title>
        <authorList>
            <person name="Zhang H."/>
            <person name="Lin R."/>
            <person name="Xie B."/>
        </authorList>
    </citation>
    <scope>NUCLEOTIDE SEQUENCE</scope>
    <source>
        <strain evidence="20">BazhouSP</strain>
    </source>
</reference>
<comment type="subcellular location">
    <subcellularLocation>
        <location evidence="1">Host Golgi apparatus membrane</location>
        <topology evidence="1">Single-pass type I membrane protein</topology>
    </subcellularLocation>
    <subcellularLocation>
        <location evidence="2">Host endoplasmic reticulum membrane</location>
        <topology evidence="2">Single-pass type I membrane protein</topology>
    </subcellularLocation>
    <subcellularLocation>
        <location evidence="3">Virion membrane</location>
        <topology evidence="3">Single-pass type I membrane protein</topology>
    </subcellularLocation>
</comment>
<evidence type="ECO:0000256" key="14">
    <source>
        <dbReference type="ARBA" id="ARBA00023184"/>
    </source>
</evidence>
<dbReference type="Pfam" id="PF07245">
    <property type="entry name" value="Phlebovirus_G2"/>
    <property type="match status" value="1"/>
</dbReference>
<evidence type="ECO:0000256" key="1">
    <source>
        <dbReference type="ARBA" id="ARBA00004244"/>
    </source>
</evidence>
<dbReference type="Proteomes" id="UP001201812">
    <property type="component" value="Unassembled WGS sequence"/>
</dbReference>
<feature type="compositionally biased region" description="Basic and acidic residues" evidence="17">
    <location>
        <begin position="2630"/>
        <end position="2647"/>
    </location>
</feature>
<keyword evidence="11 18" id="KW-0472">Membrane</keyword>
<dbReference type="InterPro" id="IPR001878">
    <property type="entry name" value="Znf_CCHC"/>
</dbReference>
<evidence type="ECO:0000256" key="2">
    <source>
        <dbReference type="ARBA" id="ARBA00004482"/>
    </source>
</evidence>
<dbReference type="Gene3D" id="2.60.40.3770">
    <property type="match status" value="1"/>
</dbReference>
<dbReference type="SMART" id="SM00343">
    <property type="entry name" value="ZnF_C2HC"/>
    <property type="match status" value="2"/>
</dbReference>
<keyword evidence="13" id="KW-0325">Glycoprotein</keyword>
<dbReference type="Pfam" id="PF03564">
    <property type="entry name" value="DUF1759"/>
    <property type="match status" value="1"/>
</dbReference>
<comment type="caution">
    <text evidence="20">The sequence shown here is derived from an EMBL/GenBank/DDBJ whole genome shotgun (WGS) entry which is preliminary data.</text>
</comment>
<dbReference type="GO" id="GO:0044167">
    <property type="term" value="C:host cell endoplasmic reticulum membrane"/>
    <property type="evidence" value="ECO:0007669"/>
    <property type="project" value="UniProtKB-SubCell"/>
</dbReference>
<protein>
    <recommendedName>
        <fullName evidence="4">Envelopment polyprotein</fullName>
    </recommendedName>
    <alternativeName>
        <fullName evidence="15">M polyprotein</fullName>
    </alternativeName>
</protein>
<dbReference type="InterPro" id="IPR041588">
    <property type="entry name" value="Integrase_H2C2"/>
</dbReference>
<feature type="region of interest" description="Disordered" evidence="17">
    <location>
        <begin position="987"/>
        <end position="1006"/>
    </location>
</feature>
<feature type="compositionally biased region" description="Polar residues" evidence="17">
    <location>
        <begin position="2457"/>
        <end position="2501"/>
    </location>
</feature>
<feature type="region of interest" description="Disordered" evidence="17">
    <location>
        <begin position="2018"/>
        <end position="2069"/>
    </location>
</feature>
<feature type="compositionally biased region" description="Acidic residues" evidence="17">
    <location>
        <begin position="2580"/>
        <end position="2595"/>
    </location>
</feature>
<feature type="transmembrane region" description="Helical" evidence="18">
    <location>
        <begin position="1741"/>
        <end position="1760"/>
    </location>
</feature>
<keyword evidence="14" id="KW-1038">Host endoplasmic reticulum</keyword>
<dbReference type="InterPro" id="IPR005312">
    <property type="entry name" value="DUF1759"/>
</dbReference>
<feature type="compositionally biased region" description="Low complexity" evidence="17">
    <location>
        <begin position="2545"/>
        <end position="2557"/>
    </location>
</feature>
<feature type="compositionally biased region" description="Basic and acidic residues" evidence="17">
    <location>
        <begin position="2558"/>
        <end position="2579"/>
    </location>
</feature>
<dbReference type="InterPro" id="IPR036085">
    <property type="entry name" value="PAZ_dom_sf"/>
</dbReference>
<keyword evidence="9" id="KW-1043">Host membrane</keyword>
<dbReference type="InterPro" id="IPR043603">
    <property type="entry name" value="Phlebo_G2_C"/>
</dbReference>
<keyword evidence="8" id="KW-1040">Host Golgi apparatus</keyword>
<keyword evidence="7" id="KW-0732">Signal</keyword>
<evidence type="ECO:0000256" key="11">
    <source>
        <dbReference type="ARBA" id="ARBA00023136"/>
    </source>
</evidence>
<dbReference type="SUPFAM" id="SSF101690">
    <property type="entry name" value="PAZ domain"/>
    <property type="match status" value="1"/>
</dbReference>
<evidence type="ECO:0000313" key="20">
    <source>
        <dbReference type="EMBL" id="KAI1722064.1"/>
    </source>
</evidence>
<feature type="transmembrane region" description="Helical" evidence="18">
    <location>
        <begin position="1169"/>
        <end position="1200"/>
    </location>
</feature>
<dbReference type="EMBL" id="JAKKPZ010000004">
    <property type="protein sequence ID" value="KAI1722064.1"/>
    <property type="molecule type" value="Genomic_DNA"/>
</dbReference>
<keyword evidence="10 18" id="KW-1133">Transmembrane helix</keyword>
<keyword evidence="12" id="KW-1015">Disulfide bond</keyword>
<dbReference type="InterPro" id="IPR008737">
    <property type="entry name" value="DUF1758"/>
</dbReference>
<dbReference type="PANTHER" id="PTHR47331:SF2">
    <property type="match status" value="1"/>
</dbReference>
<feature type="domain" description="CCHC-type" evidence="19">
    <location>
        <begin position="418"/>
        <end position="434"/>
    </location>
</feature>
<evidence type="ECO:0000256" key="18">
    <source>
        <dbReference type="SAM" id="Phobius"/>
    </source>
</evidence>
<keyword evidence="21" id="KW-1185">Reference proteome</keyword>
<keyword evidence="5" id="KW-0945">Host-virus interaction</keyword>
<feature type="region of interest" description="Disordered" evidence="17">
    <location>
        <begin position="2363"/>
        <end position="2384"/>
    </location>
</feature>
<feature type="domain" description="CCHC-type" evidence="19">
    <location>
        <begin position="2311"/>
        <end position="2327"/>
    </location>
</feature>
<evidence type="ECO:0000256" key="15">
    <source>
        <dbReference type="ARBA" id="ARBA00031199"/>
    </source>
</evidence>
<gene>
    <name evidence="20" type="ORF">DdX_04362</name>
</gene>
<feature type="compositionally biased region" description="Polar residues" evidence="17">
    <location>
        <begin position="994"/>
        <end position="1003"/>
    </location>
</feature>
<feature type="transmembrane region" description="Helical" evidence="18">
    <location>
        <begin position="1257"/>
        <end position="1276"/>
    </location>
</feature>
<evidence type="ECO:0000256" key="10">
    <source>
        <dbReference type="ARBA" id="ARBA00022989"/>
    </source>
</evidence>
<evidence type="ECO:0000256" key="17">
    <source>
        <dbReference type="SAM" id="MobiDB-lite"/>
    </source>
</evidence>
<evidence type="ECO:0000256" key="6">
    <source>
        <dbReference type="ARBA" id="ARBA00022692"/>
    </source>
</evidence>
<keyword evidence="6 18" id="KW-0812">Transmembrane</keyword>
<dbReference type="Gene3D" id="2.170.260.10">
    <property type="entry name" value="paz domain"/>
    <property type="match status" value="1"/>
</dbReference>
<evidence type="ECO:0000256" key="3">
    <source>
        <dbReference type="ARBA" id="ARBA00004563"/>
    </source>
</evidence>
<feature type="region of interest" description="Disordered" evidence="17">
    <location>
        <begin position="2417"/>
        <end position="2437"/>
    </location>
</feature>
<feature type="region of interest" description="Disordered" evidence="17">
    <location>
        <begin position="902"/>
        <end position="923"/>
    </location>
</feature>
<evidence type="ECO:0000256" key="8">
    <source>
        <dbReference type="ARBA" id="ARBA00022812"/>
    </source>
</evidence>
<dbReference type="Pfam" id="PF19019">
    <property type="entry name" value="Phlebo_G2_C"/>
    <property type="match status" value="1"/>
</dbReference>
<evidence type="ECO:0000256" key="5">
    <source>
        <dbReference type="ARBA" id="ARBA00022581"/>
    </source>
</evidence>
<feature type="compositionally biased region" description="Basic and acidic residues" evidence="17">
    <location>
        <begin position="906"/>
        <end position="916"/>
    </location>
</feature>
<feature type="region of interest" description="Disordered" evidence="17">
    <location>
        <begin position="352"/>
        <end position="410"/>
    </location>
</feature>
<feature type="compositionally biased region" description="Polar residues" evidence="17">
    <location>
        <begin position="2018"/>
        <end position="2067"/>
    </location>
</feature>
<evidence type="ECO:0000256" key="4">
    <source>
        <dbReference type="ARBA" id="ARBA00015294"/>
    </source>
</evidence>
<feature type="region of interest" description="Disordered" evidence="17">
    <location>
        <begin position="2454"/>
        <end position="2602"/>
    </location>
</feature>
<organism evidence="20 21">
    <name type="scientific">Ditylenchus destructor</name>
    <dbReference type="NCBI Taxonomy" id="166010"/>
    <lineage>
        <taxon>Eukaryota</taxon>
        <taxon>Metazoa</taxon>
        <taxon>Ecdysozoa</taxon>
        <taxon>Nematoda</taxon>
        <taxon>Chromadorea</taxon>
        <taxon>Rhabditida</taxon>
        <taxon>Tylenchina</taxon>
        <taxon>Tylenchomorpha</taxon>
        <taxon>Sphaerularioidea</taxon>
        <taxon>Anguinidae</taxon>
        <taxon>Anguininae</taxon>
        <taxon>Ditylenchus</taxon>
    </lineage>
</organism>
<comment type="similarity">
    <text evidence="16">Belongs to the phlebovirus envelope glycoprotein family.</text>
</comment>
<feature type="compositionally biased region" description="Polar residues" evidence="17">
    <location>
        <begin position="2365"/>
        <end position="2380"/>
    </location>
</feature>
<evidence type="ECO:0000256" key="16">
    <source>
        <dbReference type="ARBA" id="ARBA00033745"/>
    </source>
</evidence>
<dbReference type="GO" id="GO:0016020">
    <property type="term" value="C:membrane"/>
    <property type="evidence" value="ECO:0007669"/>
    <property type="project" value="InterPro"/>
</dbReference>
<evidence type="ECO:0000259" key="19">
    <source>
        <dbReference type="SMART" id="SM00343"/>
    </source>
</evidence>
<feature type="transmembrane region" description="Helical" evidence="18">
    <location>
        <begin position="1772"/>
        <end position="1789"/>
    </location>
</feature>
<accession>A0AAD4N9Q1</accession>
<dbReference type="Gene3D" id="2.60.98.50">
    <property type="match status" value="1"/>
</dbReference>
<dbReference type="Pfam" id="PF07243">
    <property type="entry name" value="Phlebovirus_G1"/>
    <property type="match status" value="1"/>
</dbReference>
<evidence type="ECO:0000256" key="13">
    <source>
        <dbReference type="ARBA" id="ARBA00023180"/>
    </source>
</evidence>
<dbReference type="GO" id="GO:0044178">
    <property type="term" value="C:host cell Golgi membrane"/>
    <property type="evidence" value="ECO:0007669"/>
    <property type="project" value="UniProtKB-SubCell"/>
</dbReference>
<proteinExistence type="inferred from homology"/>
<feature type="compositionally biased region" description="Polar residues" evidence="17">
    <location>
        <begin position="2419"/>
        <end position="2435"/>
    </location>
</feature>
<dbReference type="InterPro" id="IPR010826">
    <property type="entry name" value="Phlebovirus_G1"/>
</dbReference>
<evidence type="ECO:0000256" key="9">
    <source>
        <dbReference type="ARBA" id="ARBA00022870"/>
    </source>
</evidence>
<feature type="compositionally biased region" description="Polar residues" evidence="17">
    <location>
        <begin position="382"/>
        <end position="393"/>
    </location>
</feature>
<feature type="region of interest" description="Disordered" evidence="17">
    <location>
        <begin position="2630"/>
        <end position="2692"/>
    </location>
</feature>
<evidence type="ECO:0000313" key="21">
    <source>
        <dbReference type="Proteomes" id="UP001201812"/>
    </source>
</evidence>
<evidence type="ECO:0000256" key="7">
    <source>
        <dbReference type="ARBA" id="ARBA00022729"/>
    </source>
</evidence>